<organism evidence="1">
    <name type="scientific">Rhizophora mucronata</name>
    <name type="common">Asiatic mangrove</name>
    <dbReference type="NCBI Taxonomy" id="61149"/>
    <lineage>
        <taxon>Eukaryota</taxon>
        <taxon>Viridiplantae</taxon>
        <taxon>Streptophyta</taxon>
        <taxon>Embryophyta</taxon>
        <taxon>Tracheophyta</taxon>
        <taxon>Spermatophyta</taxon>
        <taxon>Magnoliopsida</taxon>
        <taxon>eudicotyledons</taxon>
        <taxon>Gunneridae</taxon>
        <taxon>Pentapetalae</taxon>
        <taxon>rosids</taxon>
        <taxon>fabids</taxon>
        <taxon>Malpighiales</taxon>
        <taxon>Rhizophoraceae</taxon>
        <taxon>Rhizophora</taxon>
    </lineage>
</organism>
<reference evidence="1" key="1">
    <citation type="submission" date="2018-02" db="EMBL/GenBank/DDBJ databases">
        <title>Rhizophora mucronata_Transcriptome.</title>
        <authorList>
            <person name="Meera S.P."/>
            <person name="Sreeshan A."/>
            <person name="Augustine A."/>
        </authorList>
    </citation>
    <scope>NUCLEOTIDE SEQUENCE</scope>
    <source>
        <tissue evidence="1">Leaf</tissue>
    </source>
</reference>
<name>A0A2P2MWZ2_RHIMU</name>
<sequence length="34" mass="4001">MSKKSGFQQLYQMNTKSSKCFMFLCVVLCTIYEI</sequence>
<evidence type="ECO:0000313" key="1">
    <source>
        <dbReference type="EMBL" id="MBX34744.1"/>
    </source>
</evidence>
<protein>
    <submittedName>
        <fullName evidence="1">Uncharacterized protein</fullName>
    </submittedName>
</protein>
<dbReference type="AlphaFoldDB" id="A0A2P2MWZ2"/>
<proteinExistence type="predicted"/>
<dbReference type="EMBL" id="GGEC01054260">
    <property type="protein sequence ID" value="MBX34744.1"/>
    <property type="molecule type" value="Transcribed_RNA"/>
</dbReference>
<accession>A0A2P2MWZ2</accession>